<sequence length="277" mass="30302">MGCIGCTGCSSSAAWSLTGSSAPAAFPVIQLQGFKAEKTRKGMGVKDTSGEGRGDLSRQETGMRLRRDTRRLVARRTAWFGELIVTRSCHRAMSSDRVEENTNRGKEEEKDSMALKDAKVYDFQELSGVELRCRPDLFSSECASSPLSVGVGTSGVGWSFLDDLRPERRSVVPRVVSGPMILHTGLFGTGRGDPMRPLQRPSQGRIKNRPPGRVRLRVLGREFFPTPFTCCRNGCFIPVGGELIRIPGLTLVVPRGMAGSYGRRTIAAVWGEGVERH</sequence>
<comment type="caution">
    <text evidence="2">The sequence shown here is derived from an EMBL/GenBank/DDBJ whole genome shotgun (WGS) entry which is preliminary data.</text>
</comment>
<feature type="non-terminal residue" evidence="2">
    <location>
        <position position="277"/>
    </location>
</feature>
<protein>
    <submittedName>
        <fullName evidence="2">Uncharacterized protein</fullName>
    </submittedName>
</protein>
<dbReference type="EMBL" id="AMZH03016217">
    <property type="protein sequence ID" value="RRT44829.1"/>
    <property type="molecule type" value="Genomic_DNA"/>
</dbReference>
<gene>
    <name evidence="2" type="ORF">B296_00043740</name>
</gene>
<name>A0A426XZA5_ENSVE</name>
<reference evidence="2 3" key="1">
    <citation type="journal article" date="2014" name="Agronomy (Basel)">
        <title>A Draft Genome Sequence for Ensete ventricosum, the Drought-Tolerant Tree Against Hunger.</title>
        <authorList>
            <person name="Harrison J."/>
            <person name="Moore K.A."/>
            <person name="Paszkiewicz K."/>
            <person name="Jones T."/>
            <person name="Grant M."/>
            <person name="Ambacheew D."/>
            <person name="Muzemil S."/>
            <person name="Studholme D.J."/>
        </authorList>
    </citation>
    <scope>NUCLEOTIDE SEQUENCE [LARGE SCALE GENOMIC DNA]</scope>
</reference>
<organism evidence="2 3">
    <name type="scientific">Ensete ventricosum</name>
    <name type="common">Abyssinian banana</name>
    <name type="synonym">Musa ensete</name>
    <dbReference type="NCBI Taxonomy" id="4639"/>
    <lineage>
        <taxon>Eukaryota</taxon>
        <taxon>Viridiplantae</taxon>
        <taxon>Streptophyta</taxon>
        <taxon>Embryophyta</taxon>
        <taxon>Tracheophyta</taxon>
        <taxon>Spermatophyta</taxon>
        <taxon>Magnoliopsida</taxon>
        <taxon>Liliopsida</taxon>
        <taxon>Zingiberales</taxon>
        <taxon>Musaceae</taxon>
        <taxon>Ensete</taxon>
    </lineage>
</organism>
<proteinExistence type="predicted"/>
<accession>A0A426XZA5</accession>
<dbReference type="AlphaFoldDB" id="A0A426XZA5"/>
<evidence type="ECO:0000313" key="3">
    <source>
        <dbReference type="Proteomes" id="UP000287651"/>
    </source>
</evidence>
<evidence type="ECO:0000313" key="2">
    <source>
        <dbReference type="EMBL" id="RRT44829.1"/>
    </source>
</evidence>
<dbReference type="Proteomes" id="UP000287651">
    <property type="component" value="Unassembled WGS sequence"/>
</dbReference>
<feature type="region of interest" description="Disordered" evidence="1">
    <location>
        <begin position="39"/>
        <end position="63"/>
    </location>
</feature>
<evidence type="ECO:0000256" key="1">
    <source>
        <dbReference type="SAM" id="MobiDB-lite"/>
    </source>
</evidence>
<feature type="compositionally biased region" description="Basic and acidic residues" evidence="1">
    <location>
        <begin position="48"/>
        <end position="63"/>
    </location>
</feature>